<feature type="compositionally biased region" description="Polar residues" evidence="1">
    <location>
        <begin position="60"/>
        <end position="70"/>
    </location>
</feature>
<dbReference type="EMBL" id="BARU01009674">
    <property type="protein sequence ID" value="GAH40125.1"/>
    <property type="molecule type" value="Genomic_DNA"/>
</dbReference>
<feature type="region of interest" description="Disordered" evidence="1">
    <location>
        <begin position="60"/>
        <end position="88"/>
    </location>
</feature>
<protein>
    <submittedName>
        <fullName evidence="2">Uncharacterized protein</fullName>
    </submittedName>
</protein>
<organism evidence="2">
    <name type="scientific">marine sediment metagenome</name>
    <dbReference type="NCBI Taxonomy" id="412755"/>
    <lineage>
        <taxon>unclassified sequences</taxon>
        <taxon>metagenomes</taxon>
        <taxon>ecological metagenomes</taxon>
    </lineage>
</organism>
<evidence type="ECO:0000313" key="2">
    <source>
        <dbReference type="EMBL" id="GAH40125.1"/>
    </source>
</evidence>
<reference evidence="2" key="1">
    <citation type="journal article" date="2014" name="Front. Microbiol.">
        <title>High frequency of phylogenetically diverse reductive dehalogenase-homologous genes in deep subseafloor sedimentary metagenomes.</title>
        <authorList>
            <person name="Kawai M."/>
            <person name="Futagami T."/>
            <person name="Toyoda A."/>
            <person name="Takaki Y."/>
            <person name="Nishi S."/>
            <person name="Hori S."/>
            <person name="Arai W."/>
            <person name="Tsubouchi T."/>
            <person name="Morono Y."/>
            <person name="Uchiyama I."/>
            <person name="Ito T."/>
            <person name="Fujiyama A."/>
            <person name="Inagaki F."/>
            <person name="Takami H."/>
        </authorList>
    </citation>
    <scope>NUCLEOTIDE SEQUENCE</scope>
    <source>
        <strain evidence="2">Expedition CK06-06</strain>
    </source>
</reference>
<gene>
    <name evidence="2" type="ORF">S03H2_18622</name>
</gene>
<comment type="caution">
    <text evidence="2">The sequence shown here is derived from an EMBL/GenBank/DDBJ whole genome shotgun (WGS) entry which is preliminary data.</text>
</comment>
<name>X1G5L9_9ZZZZ</name>
<evidence type="ECO:0000256" key="1">
    <source>
        <dbReference type="SAM" id="MobiDB-lite"/>
    </source>
</evidence>
<sequence length="126" mass="13367">MYVERHVLELTTDALGKATAYTPVVTGRLLAIHYVKDAVNPFSEGWMVLVTAEATGETLWSTTGGPSASTVRRPRAPTHASDGSPSLYAAGGEPVEDAIVLANDRVEIYISDVAGLKKGTFHILIG</sequence>
<accession>X1G5L9</accession>
<dbReference type="AlphaFoldDB" id="X1G5L9"/>
<proteinExistence type="predicted"/>